<proteinExistence type="predicted"/>
<dbReference type="InterPro" id="IPR029063">
    <property type="entry name" value="SAM-dependent_MTases_sf"/>
</dbReference>
<dbReference type="RefSeq" id="WP_205116073.1">
    <property type="nucleotide sequence ID" value="NZ_JAFBCM010000001.1"/>
</dbReference>
<dbReference type="PANTHER" id="PTHR43861:SF1">
    <property type="entry name" value="TRANS-ACONITATE 2-METHYLTRANSFERASE"/>
    <property type="match status" value="1"/>
</dbReference>
<dbReference type="PANTHER" id="PTHR43861">
    <property type="entry name" value="TRANS-ACONITATE 2-METHYLTRANSFERASE-RELATED"/>
    <property type="match status" value="1"/>
</dbReference>
<evidence type="ECO:0000313" key="4">
    <source>
        <dbReference type="EMBL" id="MFC3764075.1"/>
    </source>
</evidence>
<dbReference type="Gene3D" id="3.40.50.150">
    <property type="entry name" value="Vaccinia Virus protein VP39"/>
    <property type="match status" value="1"/>
</dbReference>
<dbReference type="GO" id="GO:0008168">
    <property type="term" value="F:methyltransferase activity"/>
    <property type="evidence" value="ECO:0007669"/>
    <property type="project" value="UniProtKB-KW"/>
</dbReference>
<dbReference type="GO" id="GO:0032259">
    <property type="term" value="P:methylation"/>
    <property type="evidence" value="ECO:0007669"/>
    <property type="project" value="UniProtKB-KW"/>
</dbReference>
<accession>A0ABV7YFF2</accession>
<dbReference type="EMBL" id="JBHRZH010000022">
    <property type="protein sequence ID" value="MFC3764075.1"/>
    <property type="molecule type" value="Genomic_DNA"/>
</dbReference>
<gene>
    <name evidence="4" type="ORF">ACFOUW_24790</name>
</gene>
<feature type="domain" description="Methyltransferase" evidence="3">
    <location>
        <begin position="52"/>
        <end position="141"/>
    </location>
</feature>
<evidence type="ECO:0000259" key="3">
    <source>
        <dbReference type="Pfam" id="PF13649"/>
    </source>
</evidence>
<organism evidence="4 5">
    <name type="scientific">Tenggerimyces flavus</name>
    <dbReference type="NCBI Taxonomy" id="1708749"/>
    <lineage>
        <taxon>Bacteria</taxon>
        <taxon>Bacillati</taxon>
        <taxon>Actinomycetota</taxon>
        <taxon>Actinomycetes</taxon>
        <taxon>Propionibacteriales</taxon>
        <taxon>Nocardioidaceae</taxon>
        <taxon>Tenggerimyces</taxon>
    </lineage>
</organism>
<dbReference type="CDD" id="cd02440">
    <property type="entry name" value="AdoMet_MTases"/>
    <property type="match status" value="1"/>
</dbReference>
<dbReference type="Pfam" id="PF13649">
    <property type="entry name" value="Methyltransf_25"/>
    <property type="match status" value="1"/>
</dbReference>
<dbReference type="InterPro" id="IPR041698">
    <property type="entry name" value="Methyltransf_25"/>
</dbReference>
<keyword evidence="5" id="KW-1185">Reference proteome</keyword>
<name>A0ABV7YFF2_9ACTN</name>
<sequence length="208" mass="22749">MARRYADLLADLRTAYDGGASQRDQLSKYPWKVEERAAFLARLREAGSQRLLEIGAGTGQDSVFFTEHGLSVVAIDLSPAMVARCVEKGLDARVLDFTGLTSEFPAASFDAVWSMNCLQHVPTADLPPIVAQIRAMLRPGGLFYFGSWGGDGTEGLLEDDSHTPPRFFAWRTLAQLESALADSFTVVDTHTVFPGTRNPFHALTARAK</sequence>
<evidence type="ECO:0000313" key="5">
    <source>
        <dbReference type="Proteomes" id="UP001595699"/>
    </source>
</evidence>
<comment type="caution">
    <text evidence="4">The sequence shown here is derived from an EMBL/GenBank/DDBJ whole genome shotgun (WGS) entry which is preliminary data.</text>
</comment>
<keyword evidence="1 4" id="KW-0489">Methyltransferase</keyword>
<protein>
    <submittedName>
        <fullName evidence="4">Methyltransferase domain-containing protein</fullName>
    </submittedName>
</protein>
<dbReference type="SUPFAM" id="SSF53335">
    <property type="entry name" value="S-adenosyl-L-methionine-dependent methyltransferases"/>
    <property type="match status" value="1"/>
</dbReference>
<evidence type="ECO:0000256" key="2">
    <source>
        <dbReference type="ARBA" id="ARBA00022679"/>
    </source>
</evidence>
<dbReference type="Proteomes" id="UP001595699">
    <property type="component" value="Unassembled WGS sequence"/>
</dbReference>
<evidence type="ECO:0000256" key="1">
    <source>
        <dbReference type="ARBA" id="ARBA00022603"/>
    </source>
</evidence>
<keyword evidence="2" id="KW-0808">Transferase</keyword>
<reference evidence="5" key="1">
    <citation type="journal article" date="2019" name="Int. J. Syst. Evol. Microbiol.">
        <title>The Global Catalogue of Microorganisms (GCM) 10K type strain sequencing project: providing services to taxonomists for standard genome sequencing and annotation.</title>
        <authorList>
            <consortium name="The Broad Institute Genomics Platform"/>
            <consortium name="The Broad Institute Genome Sequencing Center for Infectious Disease"/>
            <person name="Wu L."/>
            <person name="Ma J."/>
        </authorList>
    </citation>
    <scope>NUCLEOTIDE SEQUENCE [LARGE SCALE GENOMIC DNA]</scope>
    <source>
        <strain evidence="5">CGMCC 4.7241</strain>
    </source>
</reference>